<gene>
    <name evidence="2" type="ORF">IWQ60_008263</name>
</gene>
<accession>A0A9W8A114</accession>
<feature type="region of interest" description="Disordered" evidence="1">
    <location>
        <begin position="147"/>
        <end position="169"/>
    </location>
</feature>
<comment type="caution">
    <text evidence="2">The sequence shown here is derived from an EMBL/GenBank/DDBJ whole genome shotgun (WGS) entry which is preliminary data.</text>
</comment>
<evidence type="ECO:0000313" key="2">
    <source>
        <dbReference type="EMBL" id="KAJ1915965.1"/>
    </source>
</evidence>
<name>A0A9W8A114_9FUNG</name>
<evidence type="ECO:0000313" key="3">
    <source>
        <dbReference type="Proteomes" id="UP001150569"/>
    </source>
</evidence>
<dbReference type="Proteomes" id="UP001150569">
    <property type="component" value="Unassembled WGS sequence"/>
</dbReference>
<sequence>MTTVATHHSVLALSEQFTSLTVDGASYTNNFDYGYTCAPAVYLAEAETPMFCPPSPSLSPNFLPYGENYERALDACYYVPESYRGIQYVKTVPYAHMDPYSLDAPDLPDLNALSLANDDANVEAPAPALDAPTQKVPLTVPTYDFPSPTVTPPFSPPPSPPSSPAIAPRHLRFPRTTSQFSVAYDQLIAELEAACPVIAPKKPVPCTAEVLLSGVVPGHRRKVLRSRHSPYARPQRS</sequence>
<keyword evidence="3" id="KW-1185">Reference proteome</keyword>
<protein>
    <submittedName>
        <fullName evidence="2">Uncharacterized protein</fullName>
    </submittedName>
</protein>
<feature type="compositionally biased region" description="Pro residues" evidence="1">
    <location>
        <begin position="149"/>
        <end position="163"/>
    </location>
</feature>
<evidence type="ECO:0000256" key="1">
    <source>
        <dbReference type="SAM" id="MobiDB-lite"/>
    </source>
</evidence>
<proteinExistence type="predicted"/>
<dbReference type="AlphaFoldDB" id="A0A9W8A114"/>
<reference evidence="2" key="1">
    <citation type="submission" date="2022-07" db="EMBL/GenBank/DDBJ databases">
        <title>Phylogenomic reconstructions and comparative analyses of Kickxellomycotina fungi.</title>
        <authorList>
            <person name="Reynolds N.K."/>
            <person name="Stajich J.E."/>
            <person name="Barry K."/>
            <person name="Grigoriev I.V."/>
            <person name="Crous P."/>
            <person name="Smith M.E."/>
        </authorList>
    </citation>
    <scope>NUCLEOTIDE SEQUENCE</scope>
    <source>
        <strain evidence="2">RSA 861</strain>
    </source>
</reference>
<organism evidence="2 3">
    <name type="scientific">Tieghemiomyces parasiticus</name>
    <dbReference type="NCBI Taxonomy" id="78921"/>
    <lineage>
        <taxon>Eukaryota</taxon>
        <taxon>Fungi</taxon>
        <taxon>Fungi incertae sedis</taxon>
        <taxon>Zoopagomycota</taxon>
        <taxon>Kickxellomycotina</taxon>
        <taxon>Dimargaritomycetes</taxon>
        <taxon>Dimargaritales</taxon>
        <taxon>Dimargaritaceae</taxon>
        <taxon>Tieghemiomyces</taxon>
    </lineage>
</organism>
<dbReference type="EMBL" id="JANBPT010000604">
    <property type="protein sequence ID" value="KAJ1915965.1"/>
    <property type="molecule type" value="Genomic_DNA"/>
</dbReference>